<dbReference type="PANTHER" id="PTHR43162:SF1">
    <property type="entry name" value="PRESTALK A DIFFERENTIATION PROTEIN A"/>
    <property type="match status" value="1"/>
</dbReference>
<comment type="caution">
    <text evidence="2">The sequence shown here is derived from an EMBL/GenBank/DDBJ whole genome shotgun (WGS) entry which is preliminary data.</text>
</comment>
<feature type="domain" description="NAD(P)-binding" evidence="1">
    <location>
        <begin position="6"/>
        <end position="189"/>
    </location>
</feature>
<keyword evidence="3" id="KW-1185">Reference proteome</keyword>
<dbReference type="InterPro" id="IPR036291">
    <property type="entry name" value="NAD(P)-bd_dom_sf"/>
</dbReference>
<evidence type="ECO:0000259" key="1">
    <source>
        <dbReference type="Pfam" id="PF13460"/>
    </source>
</evidence>
<reference evidence="2 3" key="1">
    <citation type="submission" date="2020-11" db="EMBL/GenBank/DDBJ databases">
        <title>Streptomyces spirodelae sp. nov., isolated from duckweed.</title>
        <authorList>
            <person name="Saimee Y."/>
            <person name="Duangmal K."/>
        </authorList>
    </citation>
    <scope>NUCLEOTIDE SEQUENCE [LARGE SCALE GENOMIC DNA]</scope>
    <source>
        <strain evidence="2 3">S16-07</strain>
    </source>
</reference>
<dbReference type="InterPro" id="IPR016040">
    <property type="entry name" value="NAD(P)-bd_dom"/>
</dbReference>
<name>A0ABS3XFZ8_9ACTN</name>
<dbReference type="Proteomes" id="UP001519064">
    <property type="component" value="Unassembled WGS sequence"/>
</dbReference>
<proteinExistence type="predicted"/>
<dbReference type="Pfam" id="PF13460">
    <property type="entry name" value="NAD_binding_10"/>
    <property type="match status" value="1"/>
</dbReference>
<dbReference type="EMBL" id="JADKMA010000121">
    <property type="protein sequence ID" value="MBO8194323.1"/>
    <property type="molecule type" value="Genomic_DNA"/>
</dbReference>
<gene>
    <name evidence="2" type="ORF">ITI46_22050</name>
</gene>
<protein>
    <submittedName>
        <fullName evidence="2">NmrA family NAD(P)-binding protein</fullName>
    </submittedName>
</protein>
<evidence type="ECO:0000313" key="2">
    <source>
        <dbReference type="EMBL" id="MBO8194323.1"/>
    </source>
</evidence>
<dbReference type="PANTHER" id="PTHR43162">
    <property type="match status" value="1"/>
</dbReference>
<dbReference type="RefSeq" id="WP_209241425.1">
    <property type="nucleotide sequence ID" value="NZ_JADKMA010000121.1"/>
</dbReference>
<organism evidence="2 3">
    <name type="scientific">Streptomyces oryzae</name>
    <dbReference type="NCBI Taxonomy" id="1434886"/>
    <lineage>
        <taxon>Bacteria</taxon>
        <taxon>Bacillati</taxon>
        <taxon>Actinomycetota</taxon>
        <taxon>Actinomycetes</taxon>
        <taxon>Kitasatosporales</taxon>
        <taxon>Streptomycetaceae</taxon>
        <taxon>Streptomyces</taxon>
    </lineage>
</organism>
<dbReference type="InterPro" id="IPR051604">
    <property type="entry name" value="Ergot_Alk_Oxidoreductase"/>
</dbReference>
<dbReference type="SUPFAM" id="SSF51735">
    <property type="entry name" value="NAD(P)-binding Rossmann-fold domains"/>
    <property type="match status" value="1"/>
</dbReference>
<dbReference type="Gene3D" id="3.40.50.720">
    <property type="entry name" value="NAD(P)-binding Rossmann-like Domain"/>
    <property type="match status" value="1"/>
</dbReference>
<dbReference type="Gene3D" id="3.90.25.10">
    <property type="entry name" value="UDP-galactose 4-epimerase, domain 1"/>
    <property type="match status" value="1"/>
</dbReference>
<sequence length="291" mass="30352">MILVTGATGKVGGQVAAQLVAAGVPVRVLVRDPRTAALPEAVEAARGELVDVVRGDLTNPASLTEALTGEVERAFLMWPLDGPHGAAEVVTALAAGVRRIVYLSTRGVPDDDSAPLGEDILGTHAALERRVRGSGVEWTLLRPGGFAGNTLGWAPQVRAGGPVRLAHPQAARTLVHEADVATAAVRALLTDELVGAAPELTGPELLTQAEQVAVIGEVVGRPLTVEKLSREEARADFLAAGLPPAYVEGILDAHAAMETDPETVAPGSSELLGRPALTYRQWVTDHLADFR</sequence>
<evidence type="ECO:0000313" key="3">
    <source>
        <dbReference type="Proteomes" id="UP001519064"/>
    </source>
</evidence>
<accession>A0ABS3XFZ8</accession>